<dbReference type="Proteomes" id="UP000831787">
    <property type="component" value="Chromosome"/>
</dbReference>
<organism evidence="5 6">
    <name type="scientific">Halobacillus salinarum</name>
    <dbReference type="NCBI Taxonomy" id="2932257"/>
    <lineage>
        <taxon>Bacteria</taxon>
        <taxon>Bacillati</taxon>
        <taxon>Bacillota</taxon>
        <taxon>Bacilli</taxon>
        <taxon>Bacillales</taxon>
        <taxon>Bacillaceae</taxon>
        <taxon>Halobacillus</taxon>
    </lineage>
</organism>
<evidence type="ECO:0000313" key="5">
    <source>
        <dbReference type="EMBL" id="UOQ43271.1"/>
    </source>
</evidence>
<protein>
    <submittedName>
        <fullName evidence="5">Metalloregulator ArsR/SmtB family transcription factor</fullName>
    </submittedName>
</protein>
<dbReference type="PROSITE" id="PS50987">
    <property type="entry name" value="HTH_ARSR_2"/>
    <property type="match status" value="1"/>
</dbReference>
<accession>A0ABY4EMD7</accession>
<dbReference type="InterPro" id="IPR036388">
    <property type="entry name" value="WH-like_DNA-bd_sf"/>
</dbReference>
<feature type="domain" description="HTH arsR-type" evidence="4">
    <location>
        <begin position="1"/>
        <end position="92"/>
    </location>
</feature>
<evidence type="ECO:0000313" key="6">
    <source>
        <dbReference type="Proteomes" id="UP000831787"/>
    </source>
</evidence>
<proteinExistence type="predicted"/>
<keyword evidence="3" id="KW-0804">Transcription</keyword>
<dbReference type="Gene3D" id="1.10.10.10">
    <property type="entry name" value="Winged helix-like DNA-binding domain superfamily/Winged helix DNA-binding domain"/>
    <property type="match status" value="1"/>
</dbReference>
<dbReference type="CDD" id="cd00090">
    <property type="entry name" value="HTH_ARSR"/>
    <property type="match status" value="1"/>
</dbReference>
<keyword evidence="2" id="KW-0238">DNA-binding</keyword>
<evidence type="ECO:0000259" key="4">
    <source>
        <dbReference type="PROSITE" id="PS50987"/>
    </source>
</evidence>
<dbReference type="PANTHER" id="PTHR33154:SF35">
    <property type="entry name" value="TRANSCRIPTIONAL REGULATOR, ARSR FAMILY"/>
    <property type="match status" value="1"/>
</dbReference>
<dbReference type="InterPro" id="IPR051081">
    <property type="entry name" value="HTH_MetalResp_TranReg"/>
</dbReference>
<dbReference type="Pfam" id="PF09860">
    <property type="entry name" value="DUF2087"/>
    <property type="match status" value="1"/>
</dbReference>
<keyword evidence="6" id="KW-1185">Reference proteome</keyword>
<name>A0ABY4EMD7_9BACI</name>
<dbReference type="InterPro" id="IPR011991">
    <property type="entry name" value="ArsR-like_HTH"/>
</dbReference>
<dbReference type="InterPro" id="IPR018656">
    <property type="entry name" value="DUF2087"/>
</dbReference>
<sequence length="196" mass="23142">MQLDKMVAFHKAAGDPTRIRIIALLRKGPLHGQALAGKLGLRPPTITHHIKKLKDSGMVYSRRDKNTIYFYLDEKKLEFMTTAILRIGDDETVKAQELQVTEQEQRKVINSFITKDGALKQLPSQLKKKLVILSYFVQSFEQGHVYDEKEVNEYIKTFFHDFATIRREWIMHQFMYRENNQYELNPQEMWPVVVKR</sequence>
<dbReference type="SMART" id="SM00418">
    <property type="entry name" value="HTH_ARSR"/>
    <property type="match status" value="1"/>
</dbReference>
<reference evidence="5 6" key="1">
    <citation type="submission" date="2022-04" db="EMBL/GenBank/DDBJ databases">
        <title>Halobacillus sp. isolated from saltern.</title>
        <authorList>
            <person name="Won M."/>
            <person name="Lee C.-M."/>
            <person name="Woen H.-Y."/>
            <person name="Kwon S.-W."/>
        </authorList>
    </citation>
    <scope>NUCLEOTIDE SEQUENCE [LARGE SCALE GENOMIC DNA]</scope>
    <source>
        <strain evidence="5 6">SSBR10-3</strain>
    </source>
</reference>
<dbReference type="EMBL" id="CP095073">
    <property type="protein sequence ID" value="UOQ43271.1"/>
    <property type="molecule type" value="Genomic_DNA"/>
</dbReference>
<evidence type="ECO:0000256" key="3">
    <source>
        <dbReference type="ARBA" id="ARBA00023163"/>
    </source>
</evidence>
<keyword evidence="1" id="KW-0805">Transcription regulation</keyword>
<dbReference type="RefSeq" id="WP_244708630.1">
    <property type="nucleotide sequence ID" value="NZ_CP095073.1"/>
</dbReference>
<dbReference type="NCBIfam" id="NF033788">
    <property type="entry name" value="HTH_metalloreg"/>
    <property type="match status" value="1"/>
</dbReference>
<dbReference type="InterPro" id="IPR001845">
    <property type="entry name" value="HTH_ArsR_DNA-bd_dom"/>
</dbReference>
<evidence type="ECO:0000256" key="2">
    <source>
        <dbReference type="ARBA" id="ARBA00023125"/>
    </source>
</evidence>
<dbReference type="PANTHER" id="PTHR33154">
    <property type="entry name" value="TRANSCRIPTIONAL REGULATOR, ARSR FAMILY"/>
    <property type="match status" value="1"/>
</dbReference>
<dbReference type="Pfam" id="PF01022">
    <property type="entry name" value="HTH_5"/>
    <property type="match status" value="1"/>
</dbReference>
<dbReference type="InterPro" id="IPR036390">
    <property type="entry name" value="WH_DNA-bd_sf"/>
</dbReference>
<gene>
    <name evidence="5" type="ORF">MUN89_15245</name>
</gene>
<evidence type="ECO:0000256" key="1">
    <source>
        <dbReference type="ARBA" id="ARBA00023015"/>
    </source>
</evidence>
<dbReference type="SUPFAM" id="SSF46785">
    <property type="entry name" value="Winged helix' DNA-binding domain"/>
    <property type="match status" value="1"/>
</dbReference>